<comment type="caution">
    <text evidence="10">The sequence shown here is derived from an EMBL/GenBank/DDBJ whole genome shotgun (WGS) entry which is preliminary data.</text>
</comment>
<dbReference type="GO" id="GO:0003755">
    <property type="term" value="F:peptidyl-prolyl cis-trans isomerase activity"/>
    <property type="evidence" value="ECO:0007669"/>
    <property type="project" value="InterPro"/>
</dbReference>
<dbReference type="GO" id="GO:0005886">
    <property type="term" value="C:plasma membrane"/>
    <property type="evidence" value="ECO:0007669"/>
    <property type="project" value="UniProtKB-SubCell"/>
</dbReference>
<comment type="similarity">
    <text evidence="7">Belongs to the PpiD chaperone family.</text>
</comment>
<dbReference type="Pfam" id="PF13145">
    <property type="entry name" value="Rotamase_2"/>
    <property type="match status" value="1"/>
</dbReference>
<evidence type="ECO:0000256" key="1">
    <source>
        <dbReference type="ARBA" id="ARBA00004401"/>
    </source>
</evidence>
<comment type="subcellular location">
    <subcellularLocation>
        <location evidence="1">Cell membrane</location>
        <topology evidence="1">Single-pass type II membrane protein</topology>
    </subcellularLocation>
</comment>
<keyword evidence="2" id="KW-1003">Cell membrane</keyword>
<dbReference type="SUPFAM" id="SSF109998">
    <property type="entry name" value="Triger factor/SurA peptide-binding domain-like"/>
    <property type="match status" value="1"/>
</dbReference>
<dbReference type="PANTHER" id="PTHR47529:SF1">
    <property type="entry name" value="PERIPLASMIC CHAPERONE PPID"/>
    <property type="match status" value="1"/>
</dbReference>
<dbReference type="STRING" id="1630136.AS592_06740"/>
<dbReference type="EMBL" id="LNKT01000023">
    <property type="protein sequence ID" value="KYJ86498.1"/>
    <property type="molecule type" value="Genomic_DNA"/>
</dbReference>
<evidence type="ECO:0000256" key="8">
    <source>
        <dbReference type="SAM" id="Phobius"/>
    </source>
</evidence>
<feature type="domain" description="PpiC" evidence="9">
    <location>
        <begin position="239"/>
        <end position="358"/>
    </location>
</feature>
<evidence type="ECO:0000256" key="5">
    <source>
        <dbReference type="ARBA" id="ARBA00023136"/>
    </source>
</evidence>
<dbReference type="Gene3D" id="1.10.4030.10">
    <property type="entry name" value="Porin chaperone SurA, peptide-binding domain"/>
    <property type="match status" value="1"/>
</dbReference>
<accession>A0A151CG40</accession>
<gene>
    <name evidence="10" type="ORF">AS592_06740</name>
</gene>
<evidence type="ECO:0000313" key="10">
    <source>
        <dbReference type="EMBL" id="KYJ86498.1"/>
    </source>
</evidence>
<evidence type="ECO:0000256" key="7">
    <source>
        <dbReference type="ARBA" id="ARBA00038408"/>
    </source>
</evidence>
<dbReference type="OrthoDB" id="9788030at2"/>
<evidence type="ECO:0000256" key="3">
    <source>
        <dbReference type="ARBA" id="ARBA00022692"/>
    </source>
</evidence>
<proteinExistence type="inferred from homology"/>
<keyword evidence="4 8" id="KW-1133">Transmembrane helix</keyword>
<keyword evidence="3 8" id="KW-0812">Transmembrane</keyword>
<evidence type="ECO:0000256" key="2">
    <source>
        <dbReference type="ARBA" id="ARBA00022475"/>
    </source>
</evidence>
<dbReference type="InterPro" id="IPR027304">
    <property type="entry name" value="Trigger_fact/SurA_dom_sf"/>
</dbReference>
<evidence type="ECO:0000256" key="4">
    <source>
        <dbReference type="ARBA" id="ARBA00022989"/>
    </source>
</evidence>
<dbReference type="PANTHER" id="PTHR47529">
    <property type="entry name" value="PEPTIDYL-PROLYL CIS-TRANS ISOMERASE D"/>
    <property type="match status" value="1"/>
</dbReference>
<evidence type="ECO:0000313" key="11">
    <source>
        <dbReference type="Proteomes" id="UP000075359"/>
    </source>
</evidence>
<keyword evidence="11" id="KW-1185">Reference proteome</keyword>
<name>A0A151CG40_9BACT</name>
<reference evidence="10 11" key="1">
    <citation type="submission" date="2015-11" db="EMBL/GenBank/DDBJ databases">
        <title>Draft genome of Sulfurovum riftiae 1812E, a member of the Epsilonproteobacteria isolated from the tube of the deep-sea hydrothermal vent tubewom Riftia pachyptila.</title>
        <authorList>
            <person name="Vetriani C."/>
            <person name="Giovannelli D."/>
        </authorList>
    </citation>
    <scope>NUCLEOTIDE SEQUENCE [LARGE SCALE GENOMIC DNA]</scope>
    <source>
        <strain evidence="10 11">1812E</strain>
    </source>
</reference>
<dbReference type="AlphaFoldDB" id="A0A151CG40"/>
<keyword evidence="5 8" id="KW-0472">Membrane</keyword>
<sequence length="491" mass="55598">MISWMQKHNKYLVWTIWVATIAFIGAGFVGWGTYDFGSKAGNVAKVGNVEIKQSQLNMVYSNLYGQYNKMLQGKLDEKKAKEMGLVQQAFSQLEVQAKLLNFAQDMGIVVSDKEVADTLEGIRSFQKDGVFNKEIYNAYLRSQRLKAKTFEATLRDEITIRKTLELLHTEALPLEIETFSAAMNAADKLMYKVLGSNDVNVTVDESKLKAFWETQKENFMTPRMYKLSIVWTATDGTEVTEEEIKTFYDANSFNYTDATGKQLLFDEAKAQAEKDLRIKKSKKAAQKQYIAFKKGKIESMETVTLPVNDSTLSKELWEDVLAKNNGDIVKPKVVGDRYATVKIEAVVEPAPMTFEEAKAEVTKLYMAQAQKEALLKLAESTLSALEESNATVSDFVTLEKNDNLKMLNSQESLQFLQKLFTSSKEKGIISVSDKVVVYKIMEQKFLEADQNRTDFVKQTVNQMKNSTFESNLIKMLDAKYPTEVYMGGLTN</sequence>
<dbReference type="Proteomes" id="UP000075359">
    <property type="component" value="Unassembled WGS sequence"/>
</dbReference>
<dbReference type="InterPro" id="IPR000297">
    <property type="entry name" value="PPIase_PpiC"/>
</dbReference>
<dbReference type="InterPro" id="IPR052029">
    <property type="entry name" value="PpiD_chaperone"/>
</dbReference>
<evidence type="ECO:0000259" key="9">
    <source>
        <dbReference type="Pfam" id="PF13145"/>
    </source>
</evidence>
<organism evidence="10 11">
    <name type="scientific">Sulfurovum riftiae</name>
    <dbReference type="NCBI Taxonomy" id="1630136"/>
    <lineage>
        <taxon>Bacteria</taxon>
        <taxon>Pseudomonadati</taxon>
        <taxon>Campylobacterota</taxon>
        <taxon>Epsilonproteobacteria</taxon>
        <taxon>Campylobacterales</taxon>
        <taxon>Sulfurovaceae</taxon>
        <taxon>Sulfurovum</taxon>
    </lineage>
</organism>
<feature type="transmembrane region" description="Helical" evidence="8">
    <location>
        <begin position="12"/>
        <end position="34"/>
    </location>
</feature>
<keyword evidence="6" id="KW-0143">Chaperone</keyword>
<dbReference type="Pfam" id="PF13624">
    <property type="entry name" value="SurA_N_3"/>
    <property type="match status" value="1"/>
</dbReference>
<protein>
    <recommendedName>
        <fullName evidence="9">PpiC domain-containing protein</fullName>
    </recommendedName>
</protein>
<evidence type="ECO:0000256" key="6">
    <source>
        <dbReference type="ARBA" id="ARBA00023186"/>
    </source>
</evidence>